<organism evidence="2 3">
    <name type="scientific">Paraburkholderia xenovorans (strain LB400)</name>
    <dbReference type="NCBI Taxonomy" id="266265"/>
    <lineage>
        <taxon>Bacteria</taxon>
        <taxon>Pseudomonadati</taxon>
        <taxon>Pseudomonadota</taxon>
        <taxon>Betaproteobacteria</taxon>
        <taxon>Burkholderiales</taxon>
        <taxon>Burkholderiaceae</taxon>
        <taxon>Paraburkholderia</taxon>
    </lineage>
</organism>
<evidence type="ECO:0000313" key="2">
    <source>
        <dbReference type="EMBL" id="ABE34819.1"/>
    </source>
</evidence>
<feature type="signal peptide" evidence="1">
    <location>
        <begin position="1"/>
        <end position="25"/>
    </location>
</feature>
<dbReference type="KEGG" id="bxe:Bxe_B1137"/>
<protein>
    <submittedName>
        <fullName evidence="2">Uncharacterized protein</fullName>
    </submittedName>
</protein>
<proteinExistence type="predicted"/>
<accession>Q13M70</accession>
<sequence length="129" mass="13901">MSLIVMAKRALIAAAVAVCTHPVIAQSIDLDKPLIIAKQGSFFAGGRDIESDTLSTLPQAEPKGTVTVEQMYVQYQVPVHANSASVVFIHGCCLTGAEWETTPDGRTGWAEYFRSSKRPSSGCTEIRIC</sequence>
<evidence type="ECO:0000256" key="1">
    <source>
        <dbReference type="SAM" id="SignalP"/>
    </source>
</evidence>
<dbReference type="AlphaFoldDB" id="Q13M70"/>
<name>Q13M70_PARXL</name>
<keyword evidence="3" id="KW-1185">Reference proteome</keyword>
<dbReference type="eggNOG" id="COG0596">
    <property type="taxonomic scope" value="Bacteria"/>
</dbReference>
<reference evidence="2 3" key="1">
    <citation type="journal article" date="2006" name="Proc. Natl. Acad. Sci. U.S.A.">
        <title>Burkholderia xenovorans LB400 harbors a multi-replicon, 9.73-Mbp genome shaped for versatility.</title>
        <authorList>
            <person name="Chain P.S."/>
            <person name="Denef V.J."/>
            <person name="Konstantinidis K.T."/>
            <person name="Vergez L.M."/>
            <person name="Agullo L."/>
            <person name="Reyes V.L."/>
            <person name="Hauser L."/>
            <person name="Cordova M."/>
            <person name="Gomez L."/>
            <person name="Gonzalez M."/>
            <person name="Land M."/>
            <person name="Lao V."/>
            <person name="Larimer F."/>
            <person name="LiPuma J.J."/>
            <person name="Mahenthiralingam E."/>
            <person name="Malfatti S.A."/>
            <person name="Marx C.J."/>
            <person name="Parnell J.J."/>
            <person name="Ramette A."/>
            <person name="Richardson P."/>
            <person name="Seeger M."/>
            <person name="Smith D."/>
            <person name="Spilker T."/>
            <person name="Sul W.J."/>
            <person name="Tsoi T.V."/>
            <person name="Ulrich L.E."/>
            <person name="Zhulin I.B."/>
            <person name="Tiedje J.M."/>
        </authorList>
    </citation>
    <scope>NUCLEOTIDE SEQUENCE [LARGE SCALE GENOMIC DNA]</scope>
    <source>
        <strain evidence="2 3">LB400</strain>
    </source>
</reference>
<dbReference type="OrthoDB" id="7820973at2"/>
<dbReference type="EMBL" id="CP000271">
    <property type="protein sequence ID" value="ABE34819.1"/>
    <property type="molecule type" value="Genomic_DNA"/>
</dbReference>
<evidence type="ECO:0000313" key="3">
    <source>
        <dbReference type="Proteomes" id="UP000001817"/>
    </source>
</evidence>
<dbReference type="KEGG" id="bxb:DR64_6455"/>
<gene>
    <name evidence="2" type="ORF">Bxe_B1137</name>
</gene>
<dbReference type="Proteomes" id="UP000001817">
    <property type="component" value="Chromosome 2"/>
</dbReference>
<dbReference type="InterPro" id="IPR029058">
    <property type="entry name" value="AB_hydrolase_fold"/>
</dbReference>
<dbReference type="STRING" id="266265.Bxe_B1137"/>
<dbReference type="Gene3D" id="3.40.50.1820">
    <property type="entry name" value="alpha/beta hydrolase"/>
    <property type="match status" value="1"/>
</dbReference>
<keyword evidence="1" id="KW-0732">Signal</keyword>
<dbReference type="RefSeq" id="WP_011492134.1">
    <property type="nucleotide sequence ID" value="NC_007952.1"/>
</dbReference>
<feature type="chain" id="PRO_5004182594" evidence="1">
    <location>
        <begin position="26"/>
        <end position="129"/>
    </location>
</feature>